<dbReference type="EMBL" id="JARXVH010000047">
    <property type="protein sequence ID" value="MDH6222863.1"/>
    <property type="molecule type" value="Genomic_DNA"/>
</dbReference>
<comment type="caution">
    <text evidence="2">The sequence shown here is derived from an EMBL/GenBank/DDBJ whole genome shotgun (WGS) entry which is preliminary data.</text>
</comment>
<evidence type="ECO:0000313" key="2">
    <source>
        <dbReference type="EMBL" id="MDH6222863.1"/>
    </source>
</evidence>
<organism evidence="2 3">
    <name type="scientific">Streptomyces pseudovenezuelae</name>
    <dbReference type="NCBI Taxonomy" id="67350"/>
    <lineage>
        <taxon>Bacteria</taxon>
        <taxon>Bacillati</taxon>
        <taxon>Actinomycetota</taxon>
        <taxon>Actinomycetes</taxon>
        <taxon>Kitasatosporales</taxon>
        <taxon>Streptomycetaceae</taxon>
        <taxon>Streptomyces</taxon>
        <taxon>Streptomyces aurantiacus group</taxon>
    </lineage>
</organism>
<feature type="compositionally biased region" description="Low complexity" evidence="1">
    <location>
        <begin position="41"/>
        <end position="53"/>
    </location>
</feature>
<sequence length="53" mass="5409">MASPTARAAARVAWLLGKDQSPAPGHSVIASNPRNARQGRSSSTTSFSASLNA</sequence>
<keyword evidence="3" id="KW-1185">Reference proteome</keyword>
<feature type="compositionally biased region" description="Polar residues" evidence="1">
    <location>
        <begin position="29"/>
        <end position="40"/>
    </location>
</feature>
<proteinExistence type="predicted"/>
<evidence type="ECO:0000256" key="1">
    <source>
        <dbReference type="SAM" id="MobiDB-lite"/>
    </source>
</evidence>
<name>A0ABT6M2U2_9ACTN</name>
<protein>
    <submittedName>
        <fullName evidence="2">Uncharacterized protein</fullName>
    </submittedName>
</protein>
<reference evidence="2 3" key="1">
    <citation type="submission" date="2023-04" db="EMBL/GenBank/DDBJ databases">
        <title>Forest soil microbial communities from Buena Vista Peninsula, Colon Province, Panama.</title>
        <authorList>
            <person name="Bouskill N."/>
        </authorList>
    </citation>
    <scope>NUCLEOTIDE SEQUENCE [LARGE SCALE GENOMIC DNA]</scope>
    <source>
        <strain evidence="2 3">GGS1</strain>
    </source>
</reference>
<accession>A0ABT6M2U2</accession>
<feature type="region of interest" description="Disordered" evidence="1">
    <location>
        <begin position="17"/>
        <end position="53"/>
    </location>
</feature>
<dbReference type="Proteomes" id="UP001160499">
    <property type="component" value="Unassembled WGS sequence"/>
</dbReference>
<evidence type="ECO:0000313" key="3">
    <source>
        <dbReference type="Proteomes" id="UP001160499"/>
    </source>
</evidence>
<gene>
    <name evidence="2" type="ORF">M2283_010215</name>
</gene>